<dbReference type="PANTHER" id="PTHR36395:SF1">
    <property type="entry name" value="RING-H2 ZINC FINGER PROTEIN"/>
    <property type="match status" value="1"/>
</dbReference>
<dbReference type="AlphaFoldDB" id="A0A3P5YX73"/>
<dbReference type="EMBL" id="LS974622">
    <property type="protein sequence ID" value="CAG7872030.1"/>
    <property type="molecule type" value="Genomic_DNA"/>
</dbReference>
<evidence type="ECO:0000313" key="3">
    <source>
        <dbReference type="EMBL" id="VDC67915.1"/>
    </source>
</evidence>
<evidence type="ECO:0000256" key="1">
    <source>
        <dbReference type="SAM" id="MobiDB-lite"/>
    </source>
</evidence>
<evidence type="ECO:0008006" key="4">
    <source>
        <dbReference type="Google" id="ProtNLM"/>
    </source>
</evidence>
<feature type="region of interest" description="Disordered" evidence="1">
    <location>
        <begin position="1"/>
        <end position="21"/>
    </location>
</feature>
<organism evidence="3">
    <name type="scientific">Brassica campestris</name>
    <name type="common">Field mustard</name>
    <dbReference type="NCBI Taxonomy" id="3711"/>
    <lineage>
        <taxon>Eukaryota</taxon>
        <taxon>Viridiplantae</taxon>
        <taxon>Streptophyta</taxon>
        <taxon>Embryophyta</taxon>
        <taxon>Tracheophyta</taxon>
        <taxon>Spermatophyta</taxon>
        <taxon>Magnoliopsida</taxon>
        <taxon>eudicotyledons</taxon>
        <taxon>Gunneridae</taxon>
        <taxon>Pentapetalae</taxon>
        <taxon>rosids</taxon>
        <taxon>malvids</taxon>
        <taxon>Brassicales</taxon>
        <taxon>Brassicaceae</taxon>
        <taxon>Brassiceae</taxon>
        <taxon>Brassica</taxon>
    </lineage>
</organism>
<sequence>MFIGPSPPHTPLVNRRNNHRPRTATVSSAVPDLFLAAVSLLFLWPSPKPLLSLPPNRFSFPLTPRRRSTAMSRRSPPSPPQRFANPQSLSDWLEPRLPPDSFYWIYLPCYTFAAWGVKPGTKNVHNLWLELSDGETSITDSTPPVRAVNVVTVRVIGRNGNILVEGRQELSDGSVRERFRPLSEKMKPDETPDEAVFRAVREELGSIFDGGEDDVVGRVKIVPGSYSRRVEEKNSMSYPGLPARYALHSVDATVEGLPEEDFCTEENECDGESVEDSEETRAAGKAVTVKRHHWKWVSPGSVRA</sequence>
<feature type="compositionally biased region" description="Pro residues" evidence="1">
    <location>
        <begin position="1"/>
        <end position="10"/>
    </location>
</feature>
<dbReference type="EMBL" id="LR031569">
    <property type="protein sequence ID" value="VDC67915.1"/>
    <property type="molecule type" value="Genomic_DNA"/>
</dbReference>
<proteinExistence type="predicted"/>
<reference evidence="3" key="1">
    <citation type="submission" date="2018-11" db="EMBL/GenBank/DDBJ databases">
        <authorList>
            <consortium name="Genoscope - CEA"/>
            <person name="William W."/>
        </authorList>
    </citation>
    <scope>NUCLEOTIDE SEQUENCE</scope>
</reference>
<evidence type="ECO:0000313" key="2">
    <source>
        <dbReference type="EMBL" id="CAG7872030.1"/>
    </source>
</evidence>
<feature type="region of interest" description="Disordered" evidence="1">
    <location>
        <begin position="63"/>
        <end position="90"/>
    </location>
</feature>
<dbReference type="SUPFAM" id="SSF55811">
    <property type="entry name" value="Nudix"/>
    <property type="match status" value="1"/>
</dbReference>
<dbReference type="InterPro" id="IPR015797">
    <property type="entry name" value="NUDIX_hydrolase-like_dom_sf"/>
</dbReference>
<protein>
    <recommendedName>
        <fullName evidence="4">Nudix hydrolase domain-containing protein</fullName>
    </recommendedName>
</protein>
<dbReference type="Proteomes" id="UP000694005">
    <property type="component" value="Chromosome A06"/>
</dbReference>
<dbReference type="PANTHER" id="PTHR36395">
    <property type="entry name" value="RING-H2 ZINC FINGER PROTEIN"/>
    <property type="match status" value="1"/>
</dbReference>
<name>A0A3P5YX73_BRACM</name>
<accession>A0A3P5YX73</accession>
<dbReference type="Gramene" id="A06p42700.2_BraZ1">
    <property type="protein sequence ID" value="A06p42700.2_BraZ1.CDS"/>
    <property type="gene ID" value="A06g42700.2_BraZ1"/>
</dbReference>
<gene>
    <name evidence="3" type="ORF">BRAA06T26455Z</name>
    <name evidence="2" type="ORF">BRAPAZ1V2_A06P42700.2</name>
</gene>